<dbReference type="Gene3D" id="2.60.120.620">
    <property type="entry name" value="q2cbj1_9rhob like domain"/>
    <property type="match status" value="1"/>
</dbReference>
<sequence>MSTQDKIDAVKSAISKKPPYVSGTLSLPSNAGLLFYRKGEESSFLDLTAVSEAQLQALEQACEPATFGVNQKDVLDESYRKASKLDTSNFSTNLDLSATQLIDQIRKDLLEDYGGERGVIAELYKLNVYGPGSFFKAHKDTPRSGKMFGSLVVVFPTAHEGGCLILRQDGKEWTFDSAAVTSNTADPKAFFVAFYGDIEHEVSVVKSGYRVTLTYNLYFDDSPSSTIPTTILGSEISLKDAFLALLADDGFLPTGGLVGFGLRFSYPITSYSTVTYLDHLLGSLKGEDAVLKRVCDDLSLKASLKVVYEDKHRDGRFAMMDQPFSSSDTLDLDDIRIREDILGGLVRDVGGQIVQDLKVDGTSFKAADEHRCDANPDSDLETIAVLWITPLTKASHFKSSYLAYGNEPSLGYVYGDLCLVVMVGPKQHRSRVSQHLKERSICSTSRFKKDRHMYGYV</sequence>
<reference evidence="2 3" key="1">
    <citation type="journal article" date="2019" name="Nat. Ecol. Evol.">
        <title>Megaphylogeny resolves global patterns of mushroom evolution.</title>
        <authorList>
            <person name="Varga T."/>
            <person name="Krizsan K."/>
            <person name="Foldi C."/>
            <person name="Dima B."/>
            <person name="Sanchez-Garcia M."/>
            <person name="Sanchez-Ramirez S."/>
            <person name="Szollosi G.J."/>
            <person name="Szarkandi J.G."/>
            <person name="Papp V."/>
            <person name="Albert L."/>
            <person name="Andreopoulos W."/>
            <person name="Angelini C."/>
            <person name="Antonin V."/>
            <person name="Barry K.W."/>
            <person name="Bougher N.L."/>
            <person name="Buchanan P."/>
            <person name="Buyck B."/>
            <person name="Bense V."/>
            <person name="Catcheside P."/>
            <person name="Chovatia M."/>
            <person name="Cooper J."/>
            <person name="Damon W."/>
            <person name="Desjardin D."/>
            <person name="Finy P."/>
            <person name="Geml J."/>
            <person name="Haridas S."/>
            <person name="Hughes K."/>
            <person name="Justo A."/>
            <person name="Karasinski D."/>
            <person name="Kautmanova I."/>
            <person name="Kiss B."/>
            <person name="Kocsube S."/>
            <person name="Kotiranta H."/>
            <person name="LaButti K.M."/>
            <person name="Lechner B.E."/>
            <person name="Liimatainen K."/>
            <person name="Lipzen A."/>
            <person name="Lukacs Z."/>
            <person name="Mihaltcheva S."/>
            <person name="Morgado L.N."/>
            <person name="Niskanen T."/>
            <person name="Noordeloos M.E."/>
            <person name="Ohm R.A."/>
            <person name="Ortiz-Santana B."/>
            <person name="Ovrebo C."/>
            <person name="Racz N."/>
            <person name="Riley R."/>
            <person name="Savchenko A."/>
            <person name="Shiryaev A."/>
            <person name="Soop K."/>
            <person name="Spirin V."/>
            <person name="Szebenyi C."/>
            <person name="Tomsovsky M."/>
            <person name="Tulloss R.E."/>
            <person name="Uehling J."/>
            <person name="Grigoriev I.V."/>
            <person name="Vagvolgyi C."/>
            <person name="Papp T."/>
            <person name="Martin F.M."/>
            <person name="Miettinen O."/>
            <person name="Hibbett D.S."/>
            <person name="Nagy L.G."/>
        </authorList>
    </citation>
    <scope>NUCLEOTIDE SEQUENCE [LARGE SCALE GENOMIC DNA]</scope>
    <source>
        <strain evidence="2 3">CBS 166.37</strain>
    </source>
</reference>
<accession>A0A5C3LE65</accession>
<dbReference type="Proteomes" id="UP000308652">
    <property type="component" value="Unassembled WGS sequence"/>
</dbReference>
<evidence type="ECO:0000313" key="2">
    <source>
        <dbReference type="EMBL" id="TFK31127.1"/>
    </source>
</evidence>
<dbReference type="PANTHER" id="PTHR33099:SF14">
    <property type="entry name" value="PROLYL 4-HYDROXYLASE ALPHA SUBUNIT FE(2+) 2OG DIOXYGENASE DOMAIN-CONTAINING PROTEIN"/>
    <property type="match status" value="1"/>
</dbReference>
<dbReference type="PANTHER" id="PTHR33099">
    <property type="entry name" value="FE2OG DIOXYGENASE DOMAIN-CONTAINING PROTEIN"/>
    <property type="match status" value="1"/>
</dbReference>
<dbReference type="Pfam" id="PF13640">
    <property type="entry name" value="2OG-FeII_Oxy_3"/>
    <property type="match status" value="1"/>
</dbReference>
<protein>
    <recommendedName>
        <fullName evidence="1">Prolyl 4-hydroxylase alpha subunit Fe(2+) 2OG dioxygenase domain-containing protein</fullName>
    </recommendedName>
</protein>
<dbReference type="AlphaFoldDB" id="A0A5C3LE65"/>
<dbReference type="STRING" id="68775.A0A5C3LE65"/>
<dbReference type="EMBL" id="ML213892">
    <property type="protein sequence ID" value="TFK31127.1"/>
    <property type="molecule type" value="Genomic_DNA"/>
</dbReference>
<keyword evidence="3" id="KW-1185">Reference proteome</keyword>
<evidence type="ECO:0000259" key="1">
    <source>
        <dbReference type="Pfam" id="PF13640"/>
    </source>
</evidence>
<name>A0A5C3LE65_9AGAR</name>
<dbReference type="OrthoDB" id="27483at2759"/>
<gene>
    <name evidence="2" type="ORF">BDQ12DRAFT_619515</name>
</gene>
<proteinExistence type="predicted"/>
<dbReference type="InterPro" id="IPR044862">
    <property type="entry name" value="Pro_4_hyd_alph_FE2OG_OXY"/>
</dbReference>
<evidence type="ECO:0000313" key="3">
    <source>
        <dbReference type="Proteomes" id="UP000308652"/>
    </source>
</evidence>
<organism evidence="2 3">
    <name type="scientific">Crucibulum laeve</name>
    <dbReference type="NCBI Taxonomy" id="68775"/>
    <lineage>
        <taxon>Eukaryota</taxon>
        <taxon>Fungi</taxon>
        <taxon>Dikarya</taxon>
        <taxon>Basidiomycota</taxon>
        <taxon>Agaricomycotina</taxon>
        <taxon>Agaricomycetes</taxon>
        <taxon>Agaricomycetidae</taxon>
        <taxon>Agaricales</taxon>
        <taxon>Agaricineae</taxon>
        <taxon>Nidulariaceae</taxon>
        <taxon>Crucibulum</taxon>
    </lineage>
</organism>
<feature type="domain" description="Prolyl 4-hydroxylase alpha subunit Fe(2+) 2OG dioxygenase" evidence="1">
    <location>
        <begin position="125"/>
        <end position="217"/>
    </location>
</feature>